<dbReference type="InterPro" id="IPR025164">
    <property type="entry name" value="Toastrack_DUF4097"/>
</dbReference>
<comment type="caution">
    <text evidence="2">The sequence shown here is derived from an EMBL/GenBank/DDBJ whole genome shotgun (WGS) entry which is preliminary data.</text>
</comment>
<dbReference type="AlphaFoldDB" id="A0A2Z6TS98"/>
<dbReference type="PANTHER" id="PTHR34094:SF1">
    <property type="entry name" value="PROTEIN FAM185A"/>
    <property type="match status" value="1"/>
</dbReference>
<dbReference type="OrthoDB" id="2325302at2"/>
<evidence type="ECO:0000313" key="2">
    <source>
        <dbReference type="EMBL" id="GBG04579.1"/>
    </source>
</evidence>
<dbReference type="PANTHER" id="PTHR34094">
    <property type="match status" value="1"/>
</dbReference>
<protein>
    <recommendedName>
        <fullName evidence="1">DUF4097 domain-containing protein</fullName>
    </recommendedName>
</protein>
<evidence type="ECO:0000313" key="3">
    <source>
        <dbReference type="Proteomes" id="UP000257317"/>
    </source>
</evidence>
<gene>
    <name evidence="2" type="ORF">LrDSM24759_04930</name>
</gene>
<organism evidence="2 3">
    <name type="scientific">Lactobacillus rodentium</name>
    <dbReference type="NCBI Taxonomy" id="947835"/>
    <lineage>
        <taxon>Bacteria</taxon>
        <taxon>Bacillati</taxon>
        <taxon>Bacillota</taxon>
        <taxon>Bacilli</taxon>
        <taxon>Lactobacillales</taxon>
        <taxon>Lactobacillaceae</taxon>
        <taxon>Lactobacillus</taxon>
    </lineage>
</organism>
<name>A0A2Z6TS98_9LACO</name>
<dbReference type="Pfam" id="PF13349">
    <property type="entry name" value="DUF4097"/>
    <property type="match status" value="1"/>
</dbReference>
<dbReference type="RefSeq" id="WP_117117928.1">
    <property type="nucleotide sequence ID" value="NZ_BFBY01000003.1"/>
</dbReference>
<dbReference type="Proteomes" id="UP000257317">
    <property type="component" value="Unassembled WGS sequence"/>
</dbReference>
<keyword evidence="3" id="KW-1185">Reference proteome</keyword>
<proteinExistence type="predicted"/>
<feature type="domain" description="DUF4097" evidence="1">
    <location>
        <begin position="131"/>
        <end position="243"/>
    </location>
</feature>
<evidence type="ECO:0000259" key="1">
    <source>
        <dbReference type="Pfam" id="PF13349"/>
    </source>
</evidence>
<accession>A0A2Z6TS98</accession>
<reference evidence="3" key="1">
    <citation type="submission" date="2018-03" db="EMBL/GenBank/DDBJ databases">
        <title>New taxa in the Lactobacillus gasseri group.</title>
        <authorList>
            <person name="Tanizawa Y."/>
            <person name="Tohno M."/>
            <person name="Endo A."/>
            <person name="Arita M."/>
        </authorList>
    </citation>
    <scope>NUCLEOTIDE SEQUENCE [LARGE SCALE GENOMIC DNA]</scope>
    <source>
        <strain evidence="3">DSM 24759</strain>
    </source>
</reference>
<sequence>MFEKQITSILNKLSDTKDLTTSNKSLVQQIEKNINKRTSDSLDSADTTLAIKENLEEVDRILSSPYTDKYAQISQKRLKKIIHQLINLKLTQSLNLNLQGITEIHLNYRIGDLLILPTKAKTAFLSDWMSRDIQKLHSAIEKVGNVIKITQGPRKHIGFFKNKVILFLPLDYSGFITIRNQSGRVYLTNLNSDCMVDLTSISGNTLLTNLHVKRLQADLNSGNIILNHCQAEDIHVNTRSGNITGSYLIVMNPDADTLFTSTSGNIKLISSLSNRLILNTKSGNITTKNLNEDEADISTVSGNIKLNNYNSNGRINSSSGKIRISLDKKFDKELRTKTRLSSIKIKIDEHLPIKFQAKGNLSTINLPLDAIIYDSDDYKSINGYLNDEEALPFLLLESNQGSIELKTTEQNKTD</sequence>
<dbReference type="EMBL" id="BFBY01000003">
    <property type="protein sequence ID" value="GBG04579.1"/>
    <property type="molecule type" value="Genomic_DNA"/>
</dbReference>